<dbReference type="GO" id="GO:0007131">
    <property type="term" value="P:reciprocal meiotic recombination"/>
    <property type="evidence" value="ECO:0007669"/>
    <property type="project" value="TreeGrafter"/>
</dbReference>
<evidence type="ECO:0000259" key="3">
    <source>
        <dbReference type="PROSITE" id="PS50162"/>
    </source>
</evidence>
<evidence type="ECO:0000256" key="1">
    <source>
        <dbReference type="ARBA" id="ARBA00004123"/>
    </source>
</evidence>
<evidence type="ECO:0000256" key="2">
    <source>
        <dbReference type="ARBA" id="ARBA00023242"/>
    </source>
</evidence>
<dbReference type="OrthoDB" id="336321at2759"/>
<dbReference type="SUPFAM" id="SSF52540">
    <property type="entry name" value="P-loop containing nucleoside triphosphate hydrolases"/>
    <property type="match status" value="1"/>
</dbReference>
<dbReference type="Pfam" id="PF08423">
    <property type="entry name" value="Rad51"/>
    <property type="match status" value="1"/>
</dbReference>
<accession>A0A1B7MV96</accession>
<proteinExistence type="predicted"/>
<dbReference type="FunCoup" id="A0A1B7MV96">
    <property type="interactions" value="553"/>
</dbReference>
<dbReference type="InterPro" id="IPR013632">
    <property type="entry name" value="Rad51_C"/>
</dbReference>
<dbReference type="GO" id="GO:0005657">
    <property type="term" value="C:replication fork"/>
    <property type="evidence" value="ECO:0007669"/>
    <property type="project" value="TreeGrafter"/>
</dbReference>
<dbReference type="GO" id="GO:0005815">
    <property type="term" value="C:microtubule organizing center"/>
    <property type="evidence" value="ECO:0007669"/>
    <property type="project" value="TreeGrafter"/>
</dbReference>
<dbReference type="Proteomes" id="UP000092154">
    <property type="component" value="Unassembled WGS sequence"/>
</dbReference>
<keyword evidence="2" id="KW-0539">Nucleus</keyword>
<evidence type="ECO:0000313" key="5">
    <source>
        <dbReference type="Proteomes" id="UP000092154"/>
    </source>
</evidence>
<gene>
    <name evidence="4" type="ORF">K503DRAFT_772447</name>
</gene>
<dbReference type="AlphaFoldDB" id="A0A1B7MV96"/>
<dbReference type="InterPro" id="IPR027417">
    <property type="entry name" value="P-loop_NTPase"/>
</dbReference>
<comment type="subcellular location">
    <subcellularLocation>
        <location evidence="1">Nucleus</location>
    </subcellularLocation>
</comment>
<organism evidence="4 5">
    <name type="scientific">Rhizopogon vinicolor AM-OR11-026</name>
    <dbReference type="NCBI Taxonomy" id="1314800"/>
    <lineage>
        <taxon>Eukaryota</taxon>
        <taxon>Fungi</taxon>
        <taxon>Dikarya</taxon>
        <taxon>Basidiomycota</taxon>
        <taxon>Agaricomycotina</taxon>
        <taxon>Agaricomycetes</taxon>
        <taxon>Agaricomycetidae</taxon>
        <taxon>Boletales</taxon>
        <taxon>Suillineae</taxon>
        <taxon>Rhizopogonaceae</taxon>
        <taxon>Rhizopogon</taxon>
    </lineage>
</organism>
<dbReference type="GO" id="GO:0016787">
    <property type="term" value="F:hydrolase activity"/>
    <property type="evidence" value="ECO:0007669"/>
    <property type="project" value="UniProtKB-KW"/>
</dbReference>
<dbReference type="STRING" id="1314800.A0A1B7MV96"/>
<dbReference type="GO" id="GO:0042148">
    <property type="term" value="P:DNA strand invasion"/>
    <property type="evidence" value="ECO:0007669"/>
    <property type="project" value="TreeGrafter"/>
</dbReference>
<keyword evidence="5" id="KW-1185">Reference proteome</keyword>
<dbReference type="InterPro" id="IPR020588">
    <property type="entry name" value="RecA_ATP-bd"/>
</dbReference>
<evidence type="ECO:0000313" key="4">
    <source>
        <dbReference type="EMBL" id="OAX36519.1"/>
    </source>
</evidence>
<dbReference type="InParanoid" id="A0A1B7MV96"/>
<dbReference type="GO" id="GO:0003697">
    <property type="term" value="F:single-stranded DNA binding"/>
    <property type="evidence" value="ECO:0007669"/>
    <property type="project" value="TreeGrafter"/>
</dbReference>
<keyword evidence="4" id="KW-0378">Hydrolase</keyword>
<feature type="domain" description="RecA family profile 1" evidence="3">
    <location>
        <begin position="84"/>
        <end position="255"/>
    </location>
</feature>
<dbReference type="PROSITE" id="PS50162">
    <property type="entry name" value="RECA_2"/>
    <property type="match status" value="1"/>
</dbReference>
<name>A0A1B7MV96_9AGAM</name>
<dbReference type="GO" id="GO:0140664">
    <property type="term" value="F:ATP-dependent DNA damage sensor activity"/>
    <property type="evidence" value="ECO:0007669"/>
    <property type="project" value="InterPro"/>
</dbReference>
<dbReference type="PANTHER" id="PTHR46457:SF1">
    <property type="entry name" value="DNA REPAIR PROTEIN RAD51 HOMOLOG 4"/>
    <property type="match status" value="1"/>
</dbReference>
<dbReference type="Gene3D" id="3.40.50.300">
    <property type="entry name" value="P-loop containing nucleotide triphosphate hydrolases"/>
    <property type="match status" value="1"/>
</dbReference>
<dbReference type="PANTHER" id="PTHR46457">
    <property type="entry name" value="DNA REPAIR PROTEIN RAD51 HOMOLOG 4"/>
    <property type="match status" value="1"/>
</dbReference>
<reference evidence="4 5" key="1">
    <citation type="submission" date="2016-06" db="EMBL/GenBank/DDBJ databases">
        <title>Comparative genomics of the ectomycorrhizal sister species Rhizopogon vinicolor and Rhizopogon vesiculosus (Basidiomycota: Boletales) reveals a divergence of the mating type B locus.</title>
        <authorList>
            <consortium name="DOE Joint Genome Institute"/>
            <person name="Mujic A.B."/>
            <person name="Kuo A."/>
            <person name="Tritt A."/>
            <person name="Lipzen A."/>
            <person name="Chen C."/>
            <person name="Johnson J."/>
            <person name="Sharma A."/>
            <person name="Barry K."/>
            <person name="Grigoriev I.V."/>
            <person name="Spatafora J.W."/>
        </authorList>
    </citation>
    <scope>NUCLEOTIDE SEQUENCE [LARGE SCALE GENOMIC DNA]</scope>
    <source>
        <strain evidence="4 5">AM-OR11-026</strain>
    </source>
</reference>
<dbReference type="GO" id="GO:0000724">
    <property type="term" value="P:double-strand break repair via homologous recombination"/>
    <property type="evidence" value="ECO:0007669"/>
    <property type="project" value="TreeGrafter"/>
</dbReference>
<dbReference type="GO" id="GO:0000400">
    <property type="term" value="F:four-way junction DNA binding"/>
    <property type="evidence" value="ECO:0007669"/>
    <property type="project" value="TreeGrafter"/>
</dbReference>
<dbReference type="InterPro" id="IPR051988">
    <property type="entry name" value="HRR_RAD51_Paralog"/>
</dbReference>
<dbReference type="GO" id="GO:0033063">
    <property type="term" value="C:Rad51B-Rad51C-Rad51D-XRCC2 complex"/>
    <property type="evidence" value="ECO:0007669"/>
    <property type="project" value="TreeGrafter"/>
</dbReference>
<dbReference type="EMBL" id="KV448411">
    <property type="protein sequence ID" value="OAX36519.1"/>
    <property type="molecule type" value="Genomic_DNA"/>
</dbReference>
<dbReference type="GO" id="GO:0000723">
    <property type="term" value="P:telomere maintenance"/>
    <property type="evidence" value="ECO:0007669"/>
    <property type="project" value="TreeGrafter"/>
</dbReference>
<dbReference type="GO" id="GO:0005524">
    <property type="term" value="F:ATP binding"/>
    <property type="evidence" value="ECO:0007669"/>
    <property type="project" value="InterPro"/>
</dbReference>
<sequence length="333" mass="36239">MRLDSLVPSIPTELVAALDNSCGIRTDTDILFFGSSLDIIKKLPLGTVTLSDLEKFTQLVAERASAPGHRGDKILAEISGQNERHSQVSCGVRELDDLVGGFGSSRVIEISGEKGSGKTALALQTVIQRLVADVDLSALWIDTSGDFSAEKTVQLVRHFDVAMSENVLERLQVSLCFNIEAVRDILESLRISLSSLRNVGPTVRCVVIDSVTPLLLPSLSAVSFQGHAMMSTFMRQLRELAQTFGLTVIVINGTSAAAPFNPSSAFESTIRKPALGPSFTFMTDCTLWLRKTQDVLDSEGEFSAHVAEVFRSRTTRSKTWCTFKISHDILSST</sequence>
<protein>
    <submittedName>
        <fullName evidence="4">p-loop containing nucleoside triphosphate hydrolase protein</fullName>
    </submittedName>
</protein>